<dbReference type="EMBL" id="MTYJ01000295">
    <property type="protein sequence ID" value="OWA52975.1"/>
    <property type="molecule type" value="Genomic_DNA"/>
</dbReference>
<comment type="caution">
    <text evidence="1">The sequence shown here is derived from an EMBL/GenBank/DDBJ whole genome shotgun (WGS) entry which is preliminary data.</text>
</comment>
<dbReference type="AlphaFoldDB" id="A0A9X6NFJ7"/>
<protein>
    <submittedName>
        <fullName evidence="1">Uncharacterized protein</fullName>
    </submittedName>
</protein>
<dbReference type="CDD" id="cd00133">
    <property type="entry name" value="PTS_IIB"/>
    <property type="match status" value="1"/>
</dbReference>
<keyword evidence="2" id="KW-1185">Reference proteome</keyword>
<dbReference type="Proteomes" id="UP000192578">
    <property type="component" value="Unassembled WGS sequence"/>
</dbReference>
<name>A0A9X6NFJ7_HYPEX</name>
<evidence type="ECO:0000313" key="1">
    <source>
        <dbReference type="EMBL" id="OWA52975.1"/>
    </source>
</evidence>
<evidence type="ECO:0000313" key="2">
    <source>
        <dbReference type="Proteomes" id="UP000192578"/>
    </source>
</evidence>
<sequence>MMAALSRYSGLIQRSSLVRQSVFVRIASSSTFTEVQYPTHAETKNKKDTATGLISELAREVGALQRVLETNNYNTAVSRRAFRGFTDRLRGLNAESVEQSFRSTDAEFDVDAALESGISTSTLLALRLQVAEALGKPVYDEPDDAIDFDILATDVSELQFTALSRRFGPTISGRIDLINGYIIFRTASDRYHGRGTGAIAEVLAEAGIRSSEPLAATLDNAIRVPENKALILHMNRWSDASKETPGRLHICPPLPLKWSWTKLSRN</sequence>
<reference evidence="2" key="1">
    <citation type="submission" date="2017-01" db="EMBL/GenBank/DDBJ databases">
        <title>Comparative genomics of anhydrobiosis in the tardigrade Hypsibius dujardini.</title>
        <authorList>
            <person name="Yoshida Y."/>
            <person name="Koutsovoulos G."/>
            <person name="Laetsch D."/>
            <person name="Stevens L."/>
            <person name="Kumar S."/>
            <person name="Horikawa D."/>
            <person name="Ishino K."/>
            <person name="Komine S."/>
            <person name="Tomita M."/>
            <person name="Blaxter M."/>
            <person name="Arakawa K."/>
        </authorList>
    </citation>
    <scope>NUCLEOTIDE SEQUENCE [LARGE SCALE GENOMIC DNA]</scope>
    <source>
        <strain evidence="2">Z151</strain>
    </source>
</reference>
<accession>A0A9X6NFJ7</accession>
<organism evidence="1 2">
    <name type="scientific">Hypsibius exemplaris</name>
    <name type="common">Freshwater tardigrade</name>
    <dbReference type="NCBI Taxonomy" id="2072580"/>
    <lineage>
        <taxon>Eukaryota</taxon>
        <taxon>Metazoa</taxon>
        <taxon>Ecdysozoa</taxon>
        <taxon>Tardigrada</taxon>
        <taxon>Eutardigrada</taxon>
        <taxon>Parachela</taxon>
        <taxon>Hypsibioidea</taxon>
        <taxon>Hypsibiidae</taxon>
        <taxon>Hypsibius</taxon>
    </lineage>
</organism>
<gene>
    <name evidence="1" type="ORF">BV898_17413</name>
</gene>
<proteinExistence type="predicted"/>